<reference evidence="1 2" key="1">
    <citation type="submission" date="2022-11" db="EMBL/GenBank/DDBJ databases">
        <title>Minimal conservation of predation-associated metabolite biosynthetic gene clusters underscores biosynthetic potential of Myxococcota including descriptions for ten novel species: Archangium lansinium sp. nov., Myxococcus landrumus sp. nov., Nannocystis bai.</title>
        <authorList>
            <person name="Ahearne A."/>
            <person name="Stevens C."/>
            <person name="Dowd S."/>
        </authorList>
    </citation>
    <scope>NUCLEOTIDE SEQUENCE [LARGE SCALE GENOMIC DNA]</scope>
    <source>
        <strain evidence="1 2">BB15-2</strain>
    </source>
</reference>
<proteinExistence type="predicted"/>
<dbReference type="Proteomes" id="UP001221686">
    <property type="component" value="Unassembled WGS sequence"/>
</dbReference>
<dbReference type="RefSeq" id="WP_272084614.1">
    <property type="nucleotide sequence ID" value="NZ_JAQNDL010000001.1"/>
</dbReference>
<evidence type="ECO:0000313" key="1">
    <source>
        <dbReference type="EMBL" id="MDC0716167.1"/>
    </source>
</evidence>
<keyword evidence="2" id="KW-1185">Reference proteome</keyword>
<sequence length="134" mass="14203">MSLYDSYVPVSMQVQRDGASYALHLLSSATGGSPPLTAADSVRATTTDPAVGVSVSPGDPTVTIDSVVTTSVRDAPASSPWVDTDGTFTAELPAPVEENTQWMWDLVVTATVGPPEDRYVVRLDPKMIVRKTHA</sequence>
<accession>A0ABT5DR85</accession>
<protein>
    <submittedName>
        <fullName evidence="1">Uncharacterized protein</fullName>
    </submittedName>
</protein>
<evidence type="ECO:0000313" key="2">
    <source>
        <dbReference type="Proteomes" id="UP001221686"/>
    </source>
</evidence>
<comment type="caution">
    <text evidence="1">The sequence shown here is derived from an EMBL/GenBank/DDBJ whole genome shotgun (WGS) entry which is preliminary data.</text>
</comment>
<gene>
    <name evidence="1" type="ORF">POL25_04645</name>
</gene>
<organism evidence="1 2">
    <name type="scientific">Nannocystis bainbridge</name>
    <dbReference type="NCBI Taxonomy" id="2995303"/>
    <lineage>
        <taxon>Bacteria</taxon>
        <taxon>Pseudomonadati</taxon>
        <taxon>Myxococcota</taxon>
        <taxon>Polyangia</taxon>
        <taxon>Nannocystales</taxon>
        <taxon>Nannocystaceae</taxon>
        <taxon>Nannocystis</taxon>
    </lineage>
</organism>
<dbReference type="EMBL" id="JAQNDL010000001">
    <property type="protein sequence ID" value="MDC0716167.1"/>
    <property type="molecule type" value="Genomic_DNA"/>
</dbReference>
<name>A0ABT5DR85_9BACT</name>